<evidence type="ECO:0000256" key="1">
    <source>
        <dbReference type="ARBA" id="ARBA00022553"/>
    </source>
</evidence>
<evidence type="ECO:0000256" key="7">
    <source>
        <dbReference type="RuleBase" id="RU003800"/>
    </source>
</evidence>
<dbReference type="GO" id="GO:0008976">
    <property type="term" value="F:polyphosphate kinase activity"/>
    <property type="evidence" value="ECO:0007669"/>
    <property type="project" value="UniProtKB-UniRule"/>
</dbReference>
<dbReference type="NCBIfam" id="NF003917">
    <property type="entry name" value="PRK05443.1-1"/>
    <property type="match status" value="1"/>
</dbReference>
<feature type="binding site" evidence="6">
    <location>
        <position position="475"/>
    </location>
    <ligand>
        <name>ATP</name>
        <dbReference type="ChEBI" id="CHEBI:30616"/>
    </ligand>
</feature>
<keyword evidence="5 6" id="KW-0067">ATP-binding</keyword>
<feature type="domain" description="Polyphosphate kinase middle" evidence="8">
    <location>
        <begin position="124"/>
        <end position="307"/>
    </location>
</feature>
<evidence type="ECO:0000313" key="12">
    <source>
        <dbReference type="EMBL" id="TCU98400.1"/>
    </source>
</evidence>
<feature type="binding site" evidence="6">
    <location>
        <position position="599"/>
    </location>
    <ligand>
        <name>ATP</name>
        <dbReference type="ChEBI" id="CHEBI:30616"/>
    </ligand>
</feature>
<keyword evidence="6" id="KW-0479">Metal-binding</keyword>
<dbReference type="InterPro" id="IPR025198">
    <property type="entry name" value="PPK_N_dom"/>
</dbReference>
<feature type="active site" description="Phosphohistidine intermediate" evidence="6">
    <location>
        <position position="442"/>
    </location>
</feature>
<proteinExistence type="inferred from homology"/>
<evidence type="ECO:0000256" key="2">
    <source>
        <dbReference type="ARBA" id="ARBA00022679"/>
    </source>
</evidence>
<evidence type="ECO:0000259" key="10">
    <source>
        <dbReference type="Pfam" id="PF13090"/>
    </source>
</evidence>
<dbReference type="InterPro" id="IPR041108">
    <property type="entry name" value="PP_kinase_C_1"/>
</dbReference>
<dbReference type="InterPro" id="IPR003414">
    <property type="entry name" value="PP_kinase"/>
</dbReference>
<dbReference type="SUPFAM" id="SSF140356">
    <property type="entry name" value="PPK N-terminal domain-like"/>
    <property type="match status" value="1"/>
</dbReference>
<comment type="caution">
    <text evidence="12">The sequence shown here is derived from an EMBL/GenBank/DDBJ whole genome shotgun (WGS) entry which is preliminary data.</text>
</comment>
<dbReference type="RefSeq" id="WP_132477065.1">
    <property type="nucleotide sequence ID" value="NZ_JBEBWM010000001.1"/>
</dbReference>
<dbReference type="PANTHER" id="PTHR30218">
    <property type="entry name" value="POLYPHOSPHATE KINASE"/>
    <property type="match status" value="1"/>
</dbReference>
<comment type="catalytic activity">
    <reaction evidence="6 7">
        <text>[phosphate](n) + ATP = [phosphate](n+1) + ADP</text>
        <dbReference type="Rhea" id="RHEA:19573"/>
        <dbReference type="Rhea" id="RHEA-COMP:9859"/>
        <dbReference type="Rhea" id="RHEA-COMP:14280"/>
        <dbReference type="ChEBI" id="CHEBI:16838"/>
        <dbReference type="ChEBI" id="CHEBI:30616"/>
        <dbReference type="ChEBI" id="CHEBI:456216"/>
        <dbReference type="EC" id="2.7.4.1"/>
    </reaction>
</comment>
<keyword evidence="1 6" id="KW-0597">Phosphoprotein</keyword>
<dbReference type="Pfam" id="PF02503">
    <property type="entry name" value="PP_kinase"/>
    <property type="match status" value="1"/>
</dbReference>
<dbReference type="CDD" id="cd09165">
    <property type="entry name" value="PLDc_PaPPK1_C1_like"/>
    <property type="match status" value="1"/>
</dbReference>
<dbReference type="Gene3D" id="3.30.1840.10">
    <property type="entry name" value="Polyphosphate kinase middle domain"/>
    <property type="match status" value="1"/>
</dbReference>
<comment type="cofactor">
    <cofactor evidence="6">
        <name>Mg(2+)</name>
        <dbReference type="ChEBI" id="CHEBI:18420"/>
    </cofactor>
</comment>
<comment type="similarity">
    <text evidence="6 7">Belongs to the polyphosphate kinase 1 (PPK1) family.</text>
</comment>
<keyword evidence="2 6" id="KW-0808">Transferase</keyword>
<dbReference type="InterPro" id="IPR025200">
    <property type="entry name" value="PPK_C_dom2"/>
</dbReference>
<evidence type="ECO:0000256" key="5">
    <source>
        <dbReference type="ARBA" id="ARBA00022840"/>
    </source>
</evidence>
<evidence type="ECO:0000256" key="4">
    <source>
        <dbReference type="ARBA" id="ARBA00022777"/>
    </source>
</evidence>
<evidence type="ECO:0000256" key="3">
    <source>
        <dbReference type="ARBA" id="ARBA00022741"/>
    </source>
</evidence>
<dbReference type="PANTHER" id="PTHR30218:SF0">
    <property type="entry name" value="POLYPHOSPHATE KINASE"/>
    <property type="match status" value="1"/>
</dbReference>
<name>A0A4R3V3Y2_9BURK</name>
<feature type="domain" description="Polyphosphate kinase C-terminal" evidence="10">
    <location>
        <begin position="510"/>
        <end position="676"/>
    </location>
</feature>
<dbReference type="Proteomes" id="UP000294692">
    <property type="component" value="Unassembled WGS sequence"/>
</dbReference>
<protein>
    <recommendedName>
        <fullName evidence="6 7">Polyphosphate kinase</fullName>
        <ecNumber evidence="6 7">2.7.4.1</ecNumber>
    </recommendedName>
    <alternativeName>
        <fullName evidence="6">ATP-polyphosphate phosphotransferase</fullName>
    </alternativeName>
    <alternativeName>
        <fullName evidence="6">Polyphosphoric acid kinase</fullName>
    </alternativeName>
</protein>
<feature type="domain" description="Polyphosphate kinase C-terminal" evidence="11">
    <location>
        <begin position="339"/>
        <end position="501"/>
    </location>
</feature>
<keyword evidence="4 6" id="KW-0418">Kinase</keyword>
<dbReference type="EMBL" id="SMBX01000005">
    <property type="protein sequence ID" value="TCU98400.1"/>
    <property type="molecule type" value="Genomic_DNA"/>
</dbReference>
<dbReference type="Pfam" id="PF13090">
    <property type="entry name" value="PP_kinase_C"/>
    <property type="match status" value="1"/>
</dbReference>
<dbReference type="PIRSF" id="PIRSF015589">
    <property type="entry name" value="PP_kinase"/>
    <property type="match status" value="1"/>
</dbReference>
<keyword evidence="3 6" id="KW-0547">Nucleotide-binding</keyword>
<dbReference type="AlphaFoldDB" id="A0A4R3V3Y2"/>
<feature type="binding site" evidence="6">
    <location>
        <position position="571"/>
    </location>
    <ligand>
        <name>ATP</name>
        <dbReference type="ChEBI" id="CHEBI:30616"/>
    </ligand>
</feature>
<feature type="binding site" evidence="6">
    <location>
        <position position="48"/>
    </location>
    <ligand>
        <name>ATP</name>
        <dbReference type="ChEBI" id="CHEBI:30616"/>
    </ligand>
</feature>
<dbReference type="NCBIfam" id="NF003918">
    <property type="entry name" value="PRK05443.1-2"/>
    <property type="match status" value="1"/>
</dbReference>
<keyword evidence="6" id="KW-0460">Magnesium</keyword>
<dbReference type="CDD" id="cd09168">
    <property type="entry name" value="PLDc_PaPPK1_C2_like"/>
    <property type="match status" value="1"/>
</dbReference>
<feature type="domain" description="Polyphosphate kinase N-terminal" evidence="9">
    <location>
        <begin position="11"/>
        <end position="115"/>
    </location>
</feature>
<organism evidence="12 13">
    <name type="scientific">Paracandidimonas soli</name>
    <dbReference type="NCBI Taxonomy" id="1917182"/>
    <lineage>
        <taxon>Bacteria</taxon>
        <taxon>Pseudomonadati</taxon>
        <taxon>Pseudomonadota</taxon>
        <taxon>Betaproteobacteria</taxon>
        <taxon>Burkholderiales</taxon>
        <taxon>Alcaligenaceae</taxon>
        <taxon>Paracandidimonas</taxon>
    </lineage>
</organism>
<gene>
    <name evidence="6" type="primary">ppk</name>
    <name evidence="12" type="ORF">EV686_10597</name>
</gene>
<dbReference type="OrthoDB" id="9761456at2"/>
<feature type="binding site" evidence="6">
    <location>
        <position position="412"/>
    </location>
    <ligand>
        <name>Mg(2+)</name>
        <dbReference type="ChEBI" id="CHEBI:18420"/>
    </ligand>
</feature>
<dbReference type="InterPro" id="IPR036832">
    <property type="entry name" value="PPK_N_dom_sf"/>
</dbReference>
<evidence type="ECO:0000313" key="13">
    <source>
        <dbReference type="Proteomes" id="UP000294692"/>
    </source>
</evidence>
<dbReference type="SUPFAM" id="SSF143724">
    <property type="entry name" value="PHP14-like"/>
    <property type="match status" value="1"/>
</dbReference>
<dbReference type="Gene3D" id="3.30.870.10">
    <property type="entry name" value="Endonuclease Chain A"/>
    <property type="match status" value="2"/>
</dbReference>
<dbReference type="InterPro" id="IPR024953">
    <property type="entry name" value="PP_kinase_middle"/>
</dbReference>
<dbReference type="SUPFAM" id="SSF56024">
    <property type="entry name" value="Phospholipase D/nuclease"/>
    <property type="match status" value="2"/>
</dbReference>
<evidence type="ECO:0000259" key="8">
    <source>
        <dbReference type="Pfam" id="PF02503"/>
    </source>
</evidence>
<dbReference type="EC" id="2.7.4.1" evidence="6 7"/>
<dbReference type="NCBIfam" id="TIGR03705">
    <property type="entry name" value="poly_P_kin"/>
    <property type="match status" value="1"/>
</dbReference>
<comment type="PTM">
    <text evidence="6 7">An intermediate of this reaction is the autophosphorylated ppk in which a phosphate is covalently linked to a histidine residue through a N-P bond.</text>
</comment>
<dbReference type="Gene3D" id="1.20.58.310">
    <property type="entry name" value="Polyphosphate kinase N-terminal domain"/>
    <property type="match status" value="1"/>
</dbReference>
<dbReference type="InterPro" id="IPR036830">
    <property type="entry name" value="PP_kinase_middle_dom_sf"/>
</dbReference>
<keyword evidence="13" id="KW-1185">Reference proteome</keyword>
<dbReference type="GO" id="GO:0005524">
    <property type="term" value="F:ATP binding"/>
    <property type="evidence" value="ECO:0007669"/>
    <property type="project" value="UniProtKB-KW"/>
</dbReference>
<dbReference type="GO" id="GO:0046872">
    <property type="term" value="F:metal ion binding"/>
    <property type="evidence" value="ECO:0007669"/>
    <property type="project" value="UniProtKB-KW"/>
</dbReference>
<comment type="function">
    <text evidence="6 7">Catalyzes the reversible transfer of the terminal phosphate of ATP to form a long-chain polyphosphate (polyP).</text>
</comment>
<dbReference type="Pfam" id="PF13089">
    <property type="entry name" value="PP_kinase_N"/>
    <property type="match status" value="1"/>
</dbReference>
<accession>A0A4R3V3Y2</accession>
<reference evidence="12 13" key="1">
    <citation type="submission" date="2019-03" db="EMBL/GenBank/DDBJ databases">
        <title>Genomic Encyclopedia of Type Strains, Phase IV (KMG-IV): sequencing the most valuable type-strain genomes for metagenomic binning, comparative biology and taxonomic classification.</title>
        <authorList>
            <person name="Goeker M."/>
        </authorList>
    </citation>
    <scope>NUCLEOTIDE SEQUENCE [LARGE SCALE GENOMIC DNA]</scope>
    <source>
        <strain evidence="12 13">DSM 100048</strain>
    </source>
</reference>
<dbReference type="GO" id="GO:0009358">
    <property type="term" value="C:polyphosphate kinase complex"/>
    <property type="evidence" value="ECO:0007669"/>
    <property type="project" value="InterPro"/>
</dbReference>
<dbReference type="NCBIfam" id="NF003921">
    <property type="entry name" value="PRK05443.2-2"/>
    <property type="match status" value="1"/>
</dbReference>
<feature type="binding site" evidence="6">
    <location>
        <position position="382"/>
    </location>
    <ligand>
        <name>Mg(2+)</name>
        <dbReference type="ChEBI" id="CHEBI:18420"/>
    </ligand>
</feature>
<dbReference type="HAMAP" id="MF_00347">
    <property type="entry name" value="Polyphosphate_kinase"/>
    <property type="match status" value="1"/>
</dbReference>
<dbReference type="GO" id="GO:0006799">
    <property type="term" value="P:polyphosphate biosynthetic process"/>
    <property type="evidence" value="ECO:0007669"/>
    <property type="project" value="UniProtKB-UniRule"/>
</dbReference>
<evidence type="ECO:0000259" key="9">
    <source>
        <dbReference type="Pfam" id="PF13089"/>
    </source>
</evidence>
<dbReference type="Pfam" id="PF17941">
    <property type="entry name" value="PP_kinase_C_1"/>
    <property type="match status" value="1"/>
</dbReference>
<evidence type="ECO:0000256" key="6">
    <source>
        <dbReference type="HAMAP-Rule" id="MF_00347"/>
    </source>
</evidence>
<sequence>MLPSSVDPVLLNRELSLLKFNERVMAMAENPDTPLLERLRYLCIVGSNLDEFFEIRISSLKEQQHQSPAQVGPDGFTPDEAFERVQLAMHALVDRQNQLLMDHVMPALREEGIAVLRPSSWTQEQRDWAYEVFLRDVMPMLTPIGLDPAHPFPRVYNKSLNFIVSLSGKDAFGRRGTIAIVQAPRALPRIMKVPAEVAGLDEGYIMLTALISAFVGELFPGLEVRGCYQWRVTRNSDLYVDEEEITNLRQALQGELSQRNFGAAVRLEIDHSMPEDLESFLQREFNLEERDTYRVTGPVNLARLMQLCNMVQRHDLQFPEYRPGIPAPFDHADDNPDELFPAIAAKDRLLHHPYQSFEPVLNFLRAAARDPLVVAIKQTIYRTGEDSELMRLLVAAAKAGKEVTVIVELMARFDEQTNINWAAKLEEAGAHVSYGVVAFKTHAKMALVLRRENGGMKRYGHLGTGNYHPRTARLYTDFGLLTANPDICEDMDKVFSQLTGLGARRSLKLLLQSPFSLHDTMLERIQAEADNARAGKKARIMAKMNSLLEPRVIQALYDASNAGVRIDLIVRGACALRAGVPGLSENIQVRSLVGRFLEHSRVFYFHGGGAEHVYISSADWMDRNFFRRVELGVPILDRSLKRRVISEAFTYALRDNQLAWKALPNGQYARVKSRREPFSLHAHLMRQLGA</sequence>
<evidence type="ECO:0000259" key="11">
    <source>
        <dbReference type="Pfam" id="PF17941"/>
    </source>
</evidence>